<organism evidence="2 3">
    <name type="scientific">Durusdinium trenchii</name>
    <dbReference type="NCBI Taxonomy" id="1381693"/>
    <lineage>
        <taxon>Eukaryota</taxon>
        <taxon>Sar</taxon>
        <taxon>Alveolata</taxon>
        <taxon>Dinophyceae</taxon>
        <taxon>Suessiales</taxon>
        <taxon>Symbiodiniaceae</taxon>
        <taxon>Durusdinium</taxon>
    </lineage>
</organism>
<dbReference type="Gene3D" id="2.60.120.620">
    <property type="entry name" value="q2cbj1_9rhob like domain"/>
    <property type="match status" value="1"/>
</dbReference>
<dbReference type="EMBL" id="CAXAMM010008914">
    <property type="protein sequence ID" value="CAK9018886.1"/>
    <property type="molecule type" value="Genomic_DNA"/>
</dbReference>
<feature type="compositionally biased region" description="Low complexity" evidence="1">
    <location>
        <begin position="36"/>
        <end position="45"/>
    </location>
</feature>
<evidence type="ECO:0008006" key="4">
    <source>
        <dbReference type="Google" id="ProtNLM"/>
    </source>
</evidence>
<accession>A0ABP0JWP9</accession>
<proteinExistence type="predicted"/>
<reference evidence="2 3" key="1">
    <citation type="submission" date="2024-02" db="EMBL/GenBank/DDBJ databases">
        <authorList>
            <person name="Chen Y."/>
            <person name="Shah S."/>
            <person name="Dougan E. K."/>
            <person name="Thang M."/>
            <person name="Chan C."/>
        </authorList>
    </citation>
    <scope>NUCLEOTIDE SEQUENCE [LARGE SCALE GENOMIC DNA]</scope>
</reference>
<evidence type="ECO:0000256" key="1">
    <source>
        <dbReference type="SAM" id="MobiDB-lite"/>
    </source>
</evidence>
<comment type="caution">
    <text evidence="2">The sequence shown here is derived from an EMBL/GenBank/DDBJ whole genome shotgun (WGS) entry which is preliminary data.</text>
</comment>
<sequence>MAQPGGRRGPWPVWQNRDLVPIPGIQDESLSEDSSTEGSSSSSSSSRRRNQTAKKRVRKWRLKFAVTKRLKKELLPPRQHQLHGARRKRRNFLVVPKLLDAEEIRLIHDLWHHPSVEEIKDRKKTLQYRHIAYRMELPLRAHGQHLYAKLIDTMAWADAFLWQKLPRNEFAYPEVEYIVYEGKEGLPGSIEPHVDNHSAVTIVVLLSDPSEFKGGVNCFASPDSEDLPARVVSLDVGDAVLFRGEKLRHWITPANEAPNSVPKLCALRRRERPHVCCARPLVVGWGFQPGDPDMKVFMQLSRLCLEGLQQGFARAKSNFAARSSVQNHGGRRGCWQKRWQRCEDPGEPPVEEDRESEERLASILSELRSKLKSLPAMSSTARGVFRLHFRHVLVILGGVCRLLGRAADQADATVQRCLHAAQATLEGPTGGGAWILLVPIGLGLLGQHLRSCFVQRWEKLQELKAAEKASLVGGRQ</sequence>
<dbReference type="Proteomes" id="UP001642464">
    <property type="component" value="Unassembled WGS sequence"/>
</dbReference>
<name>A0ABP0JWP9_9DINO</name>
<protein>
    <recommendedName>
        <fullName evidence="4">Fe2OG dioxygenase domain-containing protein</fullName>
    </recommendedName>
</protein>
<gene>
    <name evidence="2" type="ORF">SCF082_LOCUS14276</name>
</gene>
<evidence type="ECO:0000313" key="2">
    <source>
        <dbReference type="EMBL" id="CAK9018886.1"/>
    </source>
</evidence>
<feature type="compositionally biased region" description="Basic residues" evidence="1">
    <location>
        <begin position="46"/>
        <end position="57"/>
    </location>
</feature>
<feature type="region of interest" description="Disordered" evidence="1">
    <location>
        <begin position="25"/>
        <end position="57"/>
    </location>
</feature>
<keyword evidence="3" id="KW-1185">Reference proteome</keyword>
<evidence type="ECO:0000313" key="3">
    <source>
        <dbReference type="Proteomes" id="UP001642464"/>
    </source>
</evidence>